<evidence type="ECO:0000256" key="1">
    <source>
        <dbReference type="ARBA" id="ARBA00022729"/>
    </source>
</evidence>
<dbReference type="Gene3D" id="3.40.190.10">
    <property type="entry name" value="Periplasmic binding protein-like II"/>
    <property type="match status" value="2"/>
</dbReference>
<dbReference type="SMART" id="SM00062">
    <property type="entry name" value="PBPb"/>
    <property type="match status" value="1"/>
</dbReference>
<reference evidence="4 5" key="1">
    <citation type="submission" date="2014-12" db="EMBL/GenBank/DDBJ databases">
        <title>Draft genome sequences of 10 type strains of Lactococcus.</title>
        <authorList>
            <person name="Sun Z."/>
            <person name="Zhong Z."/>
            <person name="Liu W."/>
            <person name="Zhang W."/>
            <person name="Zhang H."/>
        </authorList>
    </citation>
    <scope>NUCLEOTIDE SEQUENCE [LARGE SCALE GENOMIC DNA]</scope>
    <source>
        <strain evidence="4 5">DSM 22330</strain>
    </source>
</reference>
<dbReference type="EMBL" id="JXJT01000017">
    <property type="protein sequence ID" value="PCS02296.1"/>
    <property type="molecule type" value="Genomic_DNA"/>
</dbReference>
<evidence type="ECO:0000313" key="5">
    <source>
        <dbReference type="Proteomes" id="UP000218979"/>
    </source>
</evidence>
<keyword evidence="5" id="KW-1185">Reference proteome</keyword>
<dbReference type="PROSITE" id="PS51257">
    <property type="entry name" value="PROKAR_LIPOPROTEIN"/>
    <property type="match status" value="1"/>
</dbReference>
<evidence type="ECO:0000313" key="4">
    <source>
        <dbReference type="EMBL" id="PCS02296.1"/>
    </source>
</evidence>
<feature type="signal peptide" evidence="2">
    <location>
        <begin position="1"/>
        <end position="26"/>
    </location>
</feature>
<comment type="caution">
    <text evidence="4">The sequence shown here is derived from an EMBL/GenBank/DDBJ whole genome shotgun (WGS) entry which is preliminary data.</text>
</comment>
<evidence type="ECO:0000259" key="3">
    <source>
        <dbReference type="SMART" id="SM00062"/>
    </source>
</evidence>
<name>A0ABX4I5R7_9LACT</name>
<dbReference type="InterPro" id="IPR001638">
    <property type="entry name" value="Solute-binding_3/MltF_N"/>
</dbReference>
<keyword evidence="1 2" id="KW-0732">Signal</keyword>
<feature type="chain" id="PRO_5047545010" evidence="2">
    <location>
        <begin position="27"/>
        <end position="291"/>
    </location>
</feature>
<dbReference type="Proteomes" id="UP000218979">
    <property type="component" value="Unassembled WGS sequence"/>
</dbReference>
<dbReference type="PANTHER" id="PTHR35936:SF17">
    <property type="entry name" value="ARGININE-BINDING EXTRACELLULAR PROTEIN ARTP"/>
    <property type="match status" value="1"/>
</dbReference>
<proteinExistence type="predicted"/>
<evidence type="ECO:0000256" key="2">
    <source>
        <dbReference type="SAM" id="SignalP"/>
    </source>
</evidence>
<organism evidence="4 5">
    <name type="scientific">Pseudolactococcus chungangensis CAU 28 = DSM 22330</name>
    <dbReference type="NCBI Taxonomy" id="1122154"/>
    <lineage>
        <taxon>Bacteria</taxon>
        <taxon>Bacillati</taxon>
        <taxon>Bacillota</taxon>
        <taxon>Bacilli</taxon>
        <taxon>Lactobacillales</taxon>
        <taxon>Streptococcaceae</taxon>
        <taxon>Pseudolactococcus</taxon>
    </lineage>
</organism>
<dbReference type="PANTHER" id="PTHR35936">
    <property type="entry name" value="MEMBRANE-BOUND LYTIC MUREIN TRANSGLYCOSYLASE F"/>
    <property type="match status" value="1"/>
</dbReference>
<dbReference type="SUPFAM" id="SSF53850">
    <property type="entry name" value="Periplasmic binding protein-like II"/>
    <property type="match status" value="1"/>
</dbReference>
<accession>A0ABX4I5R7</accession>
<gene>
    <name evidence="4" type="ORF">RR45_GL000671</name>
</gene>
<protein>
    <submittedName>
        <fullName evidence="4">Amino acid ABC transporter substrate-binding protein</fullName>
    </submittedName>
</protein>
<feature type="domain" description="Solute-binding protein family 3/N-terminal" evidence="3">
    <location>
        <begin position="55"/>
        <end position="273"/>
    </location>
</feature>
<sequence>MENQIMKIWKKAVGILAVVGVALSLAACGTSGDKKDNATKDKNPSSVDAIKKRGEIKIAVFGDLSPYGYLDADGKNQGYDVYLGNQIAKDLGVKVKYVIVNAEERVDALKSNKVDLVLANFTKTPEREKVIDFANPYMKVAIGVASLKEKPITEVSQLKGKKVIVNKGTTAEAYFTSKQPDVILEKYESKTQQFQALKDGRADAIADDNSYLYAWVKENPEFEVGIKELGDVSTINPGIKKGNQSLLDWTNQELEKLGEDSFFAKDYAATLKDFFGSDITAQDIVLEGKEQ</sequence>
<dbReference type="Pfam" id="PF00497">
    <property type="entry name" value="SBP_bac_3"/>
    <property type="match status" value="1"/>
</dbReference>